<organism evidence="1 2">
    <name type="scientific">Amanita muscaria (strain Koide BX008)</name>
    <dbReference type="NCBI Taxonomy" id="946122"/>
    <lineage>
        <taxon>Eukaryota</taxon>
        <taxon>Fungi</taxon>
        <taxon>Dikarya</taxon>
        <taxon>Basidiomycota</taxon>
        <taxon>Agaricomycotina</taxon>
        <taxon>Agaricomycetes</taxon>
        <taxon>Agaricomycetidae</taxon>
        <taxon>Agaricales</taxon>
        <taxon>Pluteineae</taxon>
        <taxon>Amanitaceae</taxon>
        <taxon>Amanita</taxon>
    </lineage>
</organism>
<dbReference type="STRING" id="946122.A0A0C2WC70"/>
<dbReference type="InParanoid" id="A0A0C2WC70"/>
<keyword evidence="2" id="KW-1185">Reference proteome</keyword>
<dbReference type="Proteomes" id="UP000054549">
    <property type="component" value="Unassembled WGS sequence"/>
</dbReference>
<name>A0A0C2WC70_AMAMK</name>
<gene>
    <name evidence="1" type="ORF">M378DRAFT_19150</name>
</gene>
<dbReference type="AlphaFoldDB" id="A0A0C2WC70"/>
<protein>
    <submittedName>
        <fullName evidence="1">Uncharacterized protein</fullName>
    </submittedName>
</protein>
<reference evidence="1 2" key="1">
    <citation type="submission" date="2014-04" db="EMBL/GenBank/DDBJ databases">
        <title>Evolutionary Origins and Diversification of the Mycorrhizal Mutualists.</title>
        <authorList>
            <consortium name="DOE Joint Genome Institute"/>
            <consortium name="Mycorrhizal Genomics Consortium"/>
            <person name="Kohler A."/>
            <person name="Kuo A."/>
            <person name="Nagy L.G."/>
            <person name="Floudas D."/>
            <person name="Copeland A."/>
            <person name="Barry K.W."/>
            <person name="Cichocki N."/>
            <person name="Veneault-Fourrey C."/>
            <person name="LaButti K."/>
            <person name="Lindquist E.A."/>
            <person name="Lipzen A."/>
            <person name="Lundell T."/>
            <person name="Morin E."/>
            <person name="Murat C."/>
            <person name="Riley R."/>
            <person name="Ohm R."/>
            <person name="Sun H."/>
            <person name="Tunlid A."/>
            <person name="Henrissat B."/>
            <person name="Grigoriev I.V."/>
            <person name="Hibbett D.S."/>
            <person name="Martin F."/>
        </authorList>
    </citation>
    <scope>NUCLEOTIDE SEQUENCE [LARGE SCALE GENOMIC DNA]</scope>
    <source>
        <strain evidence="1 2">Koide BX008</strain>
    </source>
</reference>
<dbReference type="OrthoDB" id="3065446at2759"/>
<dbReference type="HOGENOM" id="CLU_510853_0_0_1"/>
<proteinExistence type="predicted"/>
<accession>A0A0C2WC70</accession>
<sequence length="533" mass="61079">MWASAVSDIYPELREQIPPQFQVQDDDSDVSEIHQVEIDNGVRGGSSSGGGATAQSTPYPGVFPAPPLVFDHYGGGNGGEPVELDLVFVEEITRRSTPAKLRKSTLSHYMWFEEENKFWKSTNKFWKGLEKSFPKTTFTKVKNCNKDWGTFFSEWNALVLSAETLNNAFFKWKITKMTWETFKEAMLRAEGNAWESCKKANCIVGGADFTVDFMRREDCYGFTPEELDRYLDRLTELEKERIVWPSPVEMLHVGSKIPLLKDLKDIALKMGMPFPSIQIIDEFPKMFSDNLFLKRGYSDCTMHALHVSVQRPKERREFKQLWEETESLYGKLPESVRPKWFSMPYMKSLKHLGEMRCYMVGGIFSHIIQTIPGSENETVTLHMATMDEVTPLEAVGQADNALETTSLGSMSTTIWQSGRAELERFVCGVHDSLVEKEEARCKRPSGLRMLARYDVSVFKYDNGFHFLVNEVERTHSMGLFMTTNDQLAYRLLTSLSHILAGAVLLKAKGEERRIYKGHETFTNEKERRLMGRN</sequence>
<dbReference type="EMBL" id="KN818899">
    <property type="protein sequence ID" value="KIL54176.1"/>
    <property type="molecule type" value="Genomic_DNA"/>
</dbReference>
<evidence type="ECO:0000313" key="1">
    <source>
        <dbReference type="EMBL" id="KIL54176.1"/>
    </source>
</evidence>
<evidence type="ECO:0000313" key="2">
    <source>
        <dbReference type="Proteomes" id="UP000054549"/>
    </source>
</evidence>